<proteinExistence type="predicted"/>
<evidence type="ECO:0000313" key="2">
    <source>
        <dbReference type="Proteomes" id="UP001623330"/>
    </source>
</evidence>
<evidence type="ECO:0000313" key="1">
    <source>
        <dbReference type="EMBL" id="KAL3234926.1"/>
    </source>
</evidence>
<comment type="caution">
    <text evidence="1">The sequence shown here is derived from an EMBL/GenBank/DDBJ whole genome shotgun (WGS) entry which is preliminary data.</text>
</comment>
<keyword evidence="2" id="KW-1185">Reference proteome</keyword>
<organism evidence="1 2">
    <name type="scientific">Nakaseomyces bracarensis</name>
    <dbReference type="NCBI Taxonomy" id="273131"/>
    <lineage>
        <taxon>Eukaryota</taxon>
        <taxon>Fungi</taxon>
        <taxon>Dikarya</taxon>
        <taxon>Ascomycota</taxon>
        <taxon>Saccharomycotina</taxon>
        <taxon>Saccharomycetes</taxon>
        <taxon>Saccharomycetales</taxon>
        <taxon>Saccharomycetaceae</taxon>
        <taxon>Nakaseomyces</taxon>
    </lineage>
</organism>
<protein>
    <submittedName>
        <fullName evidence="1">Uncharacterized protein</fullName>
    </submittedName>
</protein>
<sequence length="62" mass="7060">MICSLGHKTPNCNSLTTKLQIRDSLMVRMGACRVPDRGSIPRRGDISFLAHSFLDKYNYIFN</sequence>
<gene>
    <name evidence="1" type="ORF">RNJ44_02714</name>
</gene>
<reference evidence="1 2" key="1">
    <citation type="submission" date="2024-05" db="EMBL/GenBank/DDBJ databases">
        <title>Long read based assembly of the Candida bracarensis genome reveals expanded adhesin content.</title>
        <authorList>
            <person name="Marcet-Houben M."/>
            <person name="Ksiezopolska E."/>
            <person name="Gabaldon T."/>
        </authorList>
    </citation>
    <scope>NUCLEOTIDE SEQUENCE [LARGE SCALE GENOMIC DNA]</scope>
    <source>
        <strain evidence="1 2">CBM6</strain>
    </source>
</reference>
<accession>A0ABR4P025</accession>
<dbReference type="EMBL" id="JBEVYD010000002">
    <property type="protein sequence ID" value="KAL3234926.1"/>
    <property type="molecule type" value="Genomic_DNA"/>
</dbReference>
<dbReference type="Proteomes" id="UP001623330">
    <property type="component" value="Unassembled WGS sequence"/>
</dbReference>
<name>A0ABR4P025_9SACH</name>